<dbReference type="Proteomes" id="UP000326877">
    <property type="component" value="Unassembled WGS sequence"/>
</dbReference>
<dbReference type="AlphaFoldDB" id="A0A5N7C7Z9"/>
<dbReference type="EMBL" id="ML735256">
    <property type="protein sequence ID" value="KAE8390274.1"/>
    <property type="molecule type" value="Genomic_DNA"/>
</dbReference>
<sequence>MSNKLADYIFFRLHQLDIFGVPGDYNLRLLDWVLQEALIRSRPVFLQVPDDMINNDIYHDILSSNFLPPLLQTLDPNHIPKATGPSKPTIKAIHHNTYGSITQSYFYHTVNPLFRSGELILTETGTAAPRRPQLYLTSKHPSIRPRHLAINWIHALRDTRPDISLTLADQWPQYSRDSLHRRWESRDVRAGNKH</sequence>
<evidence type="ECO:0000313" key="1">
    <source>
        <dbReference type="EMBL" id="KAE8390274.1"/>
    </source>
</evidence>
<protein>
    <submittedName>
        <fullName evidence="1">Uncharacterized protein</fullName>
    </submittedName>
</protein>
<reference evidence="1" key="1">
    <citation type="submission" date="2019-04" db="EMBL/GenBank/DDBJ databases">
        <title>Friends and foes A comparative genomics studyof 23 Aspergillus species from section Flavi.</title>
        <authorList>
            <consortium name="DOE Joint Genome Institute"/>
            <person name="Kjaerbolling I."/>
            <person name="Vesth T."/>
            <person name="Frisvad J.C."/>
            <person name="Nybo J.L."/>
            <person name="Theobald S."/>
            <person name="Kildgaard S."/>
            <person name="Isbrandt T."/>
            <person name="Kuo A."/>
            <person name="Sato A."/>
            <person name="Lyhne E.K."/>
            <person name="Kogle M.E."/>
            <person name="Wiebenga A."/>
            <person name="Kun R.S."/>
            <person name="Lubbers R.J."/>
            <person name="Makela M.R."/>
            <person name="Barry K."/>
            <person name="Chovatia M."/>
            <person name="Clum A."/>
            <person name="Daum C."/>
            <person name="Haridas S."/>
            <person name="He G."/>
            <person name="LaButti K."/>
            <person name="Lipzen A."/>
            <person name="Mondo S."/>
            <person name="Riley R."/>
            <person name="Salamov A."/>
            <person name="Simmons B.A."/>
            <person name="Magnuson J.K."/>
            <person name="Henrissat B."/>
            <person name="Mortensen U.H."/>
            <person name="Larsen T.O."/>
            <person name="Devries R.P."/>
            <person name="Grigoriev I.V."/>
            <person name="Machida M."/>
            <person name="Baker S.E."/>
            <person name="Andersen M.R."/>
        </authorList>
    </citation>
    <scope>NUCLEOTIDE SEQUENCE [LARGE SCALE GENOMIC DNA]</scope>
    <source>
        <strain evidence="1">IBT 14317</strain>
    </source>
</reference>
<gene>
    <name evidence="1" type="ORF">BDV23DRAFT_183568</name>
</gene>
<accession>A0A5N7C7Z9</accession>
<organism evidence="1">
    <name type="scientific">Petromyces alliaceus</name>
    <name type="common">Aspergillus alliaceus</name>
    <dbReference type="NCBI Taxonomy" id="209559"/>
    <lineage>
        <taxon>Eukaryota</taxon>
        <taxon>Fungi</taxon>
        <taxon>Dikarya</taxon>
        <taxon>Ascomycota</taxon>
        <taxon>Pezizomycotina</taxon>
        <taxon>Eurotiomycetes</taxon>
        <taxon>Eurotiomycetidae</taxon>
        <taxon>Eurotiales</taxon>
        <taxon>Aspergillaceae</taxon>
        <taxon>Aspergillus</taxon>
        <taxon>Aspergillus subgen. Circumdati</taxon>
    </lineage>
</organism>
<name>A0A5N7C7Z9_PETAA</name>
<proteinExistence type="predicted"/>